<protein>
    <submittedName>
        <fullName evidence="1">Uncharacterized protein</fullName>
    </submittedName>
</protein>
<organism evidence="1 2">
    <name type="scientific">Desmophyllum pertusum</name>
    <dbReference type="NCBI Taxonomy" id="174260"/>
    <lineage>
        <taxon>Eukaryota</taxon>
        <taxon>Metazoa</taxon>
        <taxon>Cnidaria</taxon>
        <taxon>Anthozoa</taxon>
        <taxon>Hexacorallia</taxon>
        <taxon>Scleractinia</taxon>
        <taxon>Caryophylliina</taxon>
        <taxon>Caryophylliidae</taxon>
        <taxon>Desmophyllum</taxon>
    </lineage>
</organism>
<sequence length="454" mass="52506">MRTSFQSKLPGYLNFANTKKRGREDGDGENFSEEWCVALHKALINNFPENAPVLKVLQDDGTLVYSKQLSIGYYPNRNAVLRQTYDTLQENLVQIQVAQYTQIFREQYVFQYTWAGSAKKEVVFLRQFDDANNRTLDTHQQYMQTLFTADASVQQVLDLLVATMVNGTTIYSFTDKKATLRERYDAYLIEDSTHPITTGYGYSKRNGVYYLKPSNYNLLYHYDYKNRFCFNEAMAIMLGLHDSSNYSLINGATVSKQSDGVYVVDFRNQYSHLTWTSQTLHKKYASVLQQVVNKSVAALQLQIDPVLKTVTLKTKQNMRIILTNKKDTLLTTLVDGDRMSFADFFADTLYRDHMQSEAMRVNTLNLEFLNRIKGTGDNLNTLLHPLIPVPMEERVVAFYPKPERHEHKLAKKRHVDQLEVTLRDAWNSDLEPILYTGVNVFVLTFYRGGGIDWY</sequence>
<evidence type="ECO:0000313" key="2">
    <source>
        <dbReference type="Proteomes" id="UP001163046"/>
    </source>
</evidence>
<proteinExistence type="predicted"/>
<dbReference type="EMBL" id="MU827311">
    <property type="protein sequence ID" value="KAJ7360081.1"/>
    <property type="molecule type" value="Genomic_DNA"/>
</dbReference>
<reference evidence="1" key="1">
    <citation type="submission" date="2023-01" db="EMBL/GenBank/DDBJ databases">
        <title>Genome assembly of the deep-sea coral Lophelia pertusa.</title>
        <authorList>
            <person name="Herrera S."/>
            <person name="Cordes E."/>
        </authorList>
    </citation>
    <scope>NUCLEOTIDE SEQUENCE</scope>
    <source>
        <strain evidence="1">USNM1676648</strain>
        <tissue evidence="1">Polyp</tissue>
    </source>
</reference>
<accession>A0A9W9YNB8</accession>
<comment type="caution">
    <text evidence="1">The sequence shown here is derived from an EMBL/GenBank/DDBJ whole genome shotgun (WGS) entry which is preliminary data.</text>
</comment>
<dbReference type="AlphaFoldDB" id="A0A9W9YNB8"/>
<dbReference type="Proteomes" id="UP001163046">
    <property type="component" value="Unassembled WGS sequence"/>
</dbReference>
<keyword evidence="2" id="KW-1185">Reference proteome</keyword>
<evidence type="ECO:0000313" key="1">
    <source>
        <dbReference type="EMBL" id="KAJ7360081.1"/>
    </source>
</evidence>
<gene>
    <name evidence="1" type="ORF">OS493_018065</name>
</gene>
<name>A0A9W9YNB8_9CNID</name>